<name>A0A3M5DAQ1_PSEAI</name>
<organism evidence="1 2">
    <name type="scientific">Pseudomonas aeruginosa</name>
    <dbReference type="NCBI Taxonomy" id="287"/>
    <lineage>
        <taxon>Bacteria</taxon>
        <taxon>Pseudomonadati</taxon>
        <taxon>Pseudomonadota</taxon>
        <taxon>Gammaproteobacteria</taxon>
        <taxon>Pseudomonadales</taxon>
        <taxon>Pseudomonadaceae</taxon>
        <taxon>Pseudomonas</taxon>
    </lineage>
</organism>
<accession>A0A3M5DAQ1</accession>
<proteinExistence type="predicted"/>
<gene>
    <name evidence="1" type="ORF">ALP65_00549</name>
</gene>
<reference evidence="1 2" key="1">
    <citation type="submission" date="2018-08" db="EMBL/GenBank/DDBJ databases">
        <title>Recombination of ecologically and evolutionarily significant loci maintains genetic cohesion in the Pseudomonas syringae species complex.</title>
        <authorList>
            <person name="Dillon M."/>
            <person name="Thakur S."/>
            <person name="Almeida R.N.D."/>
            <person name="Weir B.S."/>
            <person name="Guttman D.S."/>
        </authorList>
    </citation>
    <scope>NUCLEOTIDE SEQUENCE [LARGE SCALE GENOMIC DNA]</scope>
    <source>
        <strain evidence="1 2">ICMP 7846</strain>
    </source>
</reference>
<evidence type="ECO:0000313" key="1">
    <source>
        <dbReference type="EMBL" id="RMS46704.1"/>
    </source>
</evidence>
<dbReference type="AlphaFoldDB" id="A0A3M5DAQ1"/>
<protein>
    <submittedName>
        <fullName evidence="1">Uncharacterized protein</fullName>
    </submittedName>
</protein>
<evidence type="ECO:0000313" key="2">
    <source>
        <dbReference type="Proteomes" id="UP000270834"/>
    </source>
</evidence>
<dbReference type="Proteomes" id="UP000270834">
    <property type="component" value="Unassembled WGS sequence"/>
</dbReference>
<dbReference type="EMBL" id="RBSQ01001208">
    <property type="protein sequence ID" value="RMS46704.1"/>
    <property type="molecule type" value="Genomic_DNA"/>
</dbReference>
<sequence length="112" mass="12456">MICTRWPACTSFQSSSRASGKYSRSEAMRSSWLSINWPIRYWLRSKLSMPALNIGPMLPLVTEPGRSHSEPFFRNLVEKVANGPNSRTGLPSIMRVSRCGTDIGGEPTEALP</sequence>
<comment type="caution">
    <text evidence="1">The sequence shown here is derived from an EMBL/GenBank/DDBJ whole genome shotgun (WGS) entry which is preliminary data.</text>
</comment>